<name>R7ZQ62_9BACT</name>
<evidence type="ECO:0000256" key="1">
    <source>
        <dbReference type="SAM" id="Phobius"/>
    </source>
</evidence>
<evidence type="ECO:0000313" key="3">
    <source>
        <dbReference type="Proteomes" id="UP000013909"/>
    </source>
</evidence>
<evidence type="ECO:0000313" key="2">
    <source>
        <dbReference type="EMBL" id="EON76188.1"/>
    </source>
</evidence>
<feature type="transmembrane region" description="Helical" evidence="1">
    <location>
        <begin position="44"/>
        <end position="64"/>
    </location>
</feature>
<protein>
    <submittedName>
        <fullName evidence="2">Uncharacterized protein</fullName>
    </submittedName>
</protein>
<comment type="caution">
    <text evidence="2">The sequence shown here is derived from an EMBL/GenBank/DDBJ whole genome shotgun (WGS) entry which is preliminary data.</text>
</comment>
<feature type="transmembrane region" description="Helical" evidence="1">
    <location>
        <begin position="109"/>
        <end position="128"/>
    </location>
</feature>
<dbReference type="AlphaFoldDB" id="R7ZQ62"/>
<keyword evidence="3" id="KW-1185">Reference proteome</keyword>
<dbReference type="Proteomes" id="UP000013909">
    <property type="component" value="Unassembled WGS sequence"/>
</dbReference>
<feature type="transmembrane region" description="Helical" evidence="1">
    <location>
        <begin position="84"/>
        <end position="102"/>
    </location>
</feature>
<feature type="transmembrane region" description="Helical" evidence="1">
    <location>
        <begin position="134"/>
        <end position="152"/>
    </location>
</feature>
<proteinExistence type="predicted"/>
<keyword evidence="1" id="KW-0472">Membrane</keyword>
<sequence length="174" mass="19647">MPVIVVLGLMMKAILEAYFPTEGVYANYRLYGSNFLGIVRQLDAFVFIVLNGLNFIGVVVLLVLNPAFSFGMVFPQTMFYNGSILWVLIYTQSLAAYSFYSGRPEVLRSIWALLAGVIVMCLGCLFWLWVGFEQVGRCLILGLALLSLWYFLPMQLAARIKKSMVDDDIGEKTW</sequence>
<keyword evidence="1" id="KW-0812">Transmembrane</keyword>
<accession>R7ZQ62</accession>
<reference evidence="2 3" key="1">
    <citation type="submission" date="2013-02" db="EMBL/GenBank/DDBJ databases">
        <title>A novel strain isolated from Lonar lake, Maharashtra, India.</title>
        <authorList>
            <person name="Singh A."/>
        </authorList>
    </citation>
    <scope>NUCLEOTIDE SEQUENCE [LARGE SCALE GENOMIC DNA]</scope>
    <source>
        <strain evidence="2 3">AK24</strain>
    </source>
</reference>
<gene>
    <name evidence="2" type="ORF">ADIS_3316</name>
</gene>
<dbReference type="STRING" id="1232681.ADIS_3316"/>
<dbReference type="EMBL" id="AQHR01000088">
    <property type="protein sequence ID" value="EON76188.1"/>
    <property type="molecule type" value="Genomic_DNA"/>
</dbReference>
<keyword evidence="1" id="KW-1133">Transmembrane helix</keyword>
<organism evidence="2 3">
    <name type="scientific">Lunatimonas lonarensis</name>
    <dbReference type="NCBI Taxonomy" id="1232681"/>
    <lineage>
        <taxon>Bacteria</taxon>
        <taxon>Pseudomonadati</taxon>
        <taxon>Bacteroidota</taxon>
        <taxon>Cytophagia</taxon>
        <taxon>Cytophagales</taxon>
        <taxon>Cyclobacteriaceae</taxon>
    </lineage>
</organism>